<dbReference type="GO" id="GO:0043565">
    <property type="term" value="F:sequence-specific DNA binding"/>
    <property type="evidence" value="ECO:0007669"/>
    <property type="project" value="InterPro"/>
</dbReference>
<gene>
    <name evidence="5" type="primary">ypdC_4</name>
    <name evidence="5" type="ORF">NCTC11112_07023</name>
</gene>
<protein>
    <submittedName>
        <fullName evidence="5">AraC family transcriptional regulator</fullName>
    </submittedName>
</protein>
<evidence type="ECO:0000313" key="6">
    <source>
        <dbReference type="Proteomes" id="UP000254817"/>
    </source>
</evidence>
<dbReference type="SUPFAM" id="SSF46689">
    <property type="entry name" value="Homeodomain-like"/>
    <property type="match status" value="2"/>
</dbReference>
<dbReference type="InterPro" id="IPR009057">
    <property type="entry name" value="Homeodomain-like_sf"/>
</dbReference>
<dbReference type="PANTHER" id="PTHR43280:SF10">
    <property type="entry name" value="REGULATORY PROTEIN POCR"/>
    <property type="match status" value="1"/>
</dbReference>
<dbReference type="InterPro" id="IPR020449">
    <property type="entry name" value="Tscrpt_reg_AraC-type_HTH"/>
</dbReference>
<sequence length="290" mass="32798">MKAPGLPADQQFFADLFSGLVLNPQLLGRVWFASQPASLPVGSLCIDFPRLDIVLRGEYGNLLEAKQQRMVEGEMLFIPARAANLPINNKPVMLLSLVFAPTWLGLSFYDSRTTSLLHPARQIQLPSLQRGEGEAMLTALTHLSRSPLEQNIIQPLVLSLLHLCRNVVNMPPGNSQPRSDFLYHSICNWVQDNYAQPLTRESVAQFFNITPNHLSKLFAQHGTMRFIEYVRWVRMAKARMILQKYHLSIHEVAQRCGFPDSDYFCRVFRRQFGLTPGEYSAPLSGLTSEG</sequence>
<dbReference type="InterPro" id="IPR018060">
    <property type="entry name" value="HTH_AraC"/>
</dbReference>
<proteinExistence type="predicted"/>
<dbReference type="PROSITE" id="PS00041">
    <property type="entry name" value="HTH_ARAC_FAMILY_1"/>
    <property type="match status" value="1"/>
</dbReference>
<name>A0A376SAS8_ECOLX</name>
<dbReference type="PRINTS" id="PR00032">
    <property type="entry name" value="HTHARAC"/>
</dbReference>
<feature type="domain" description="HTH araC/xylS-type" evidence="4">
    <location>
        <begin position="184"/>
        <end position="282"/>
    </location>
</feature>
<accession>A0A376SAS8</accession>
<evidence type="ECO:0000256" key="2">
    <source>
        <dbReference type="ARBA" id="ARBA00023125"/>
    </source>
</evidence>
<evidence type="ECO:0000256" key="3">
    <source>
        <dbReference type="ARBA" id="ARBA00023163"/>
    </source>
</evidence>
<dbReference type="EMBL" id="UGAW01000002">
    <property type="protein sequence ID" value="STI47804.1"/>
    <property type="molecule type" value="Genomic_DNA"/>
</dbReference>
<evidence type="ECO:0000256" key="1">
    <source>
        <dbReference type="ARBA" id="ARBA00023015"/>
    </source>
</evidence>
<dbReference type="Pfam" id="PF12833">
    <property type="entry name" value="HTH_18"/>
    <property type="match status" value="1"/>
</dbReference>
<evidence type="ECO:0000259" key="4">
    <source>
        <dbReference type="PROSITE" id="PS01124"/>
    </source>
</evidence>
<reference evidence="5 6" key="1">
    <citation type="submission" date="2018-06" db="EMBL/GenBank/DDBJ databases">
        <authorList>
            <consortium name="Pathogen Informatics"/>
            <person name="Doyle S."/>
        </authorList>
    </citation>
    <scope>NUCLEOTIDE SEQUENCE [LARGE SCALE GENOMIC DNA]</scope>
    <source>
        <strain evidence="5 6">NCTC11112</strain>
    </source>
</reference>
<keyword evidence="2" id="KW-0238">DNA-binding</keyword>
<dbReference type="Proteomes" id="UP000254817">
    <property type="component" value="Unassembled WGS sequence"/>
</dbReference>
<evidence type="ECO:0000313" key="5">
    <source>
        <dbReference type="EMBL" id="STI47804.1"/>
    </source>
</evidence>
<organism evidence="5 6">
    <name type="scientific">Escherichia coli</name>
    <dbReference type="NCBI Taxonomy" id="562"/>
    <lineage>
        <taxon>Bacteria</taxon>
        <taxon>Pseudomonadati</taxon>
        <taxon>Pseudomonadota</taxon>
        <taxon>Gammaproteobacteria</taxon>
        <taxon>Enterobacterales</taxon>
        <taxon>Enterobacteriaceae</taxon>
        <taxon>Escherichia</taxon>
    </lineage>
</organism>
<dbReference type="InterPro" id="IPR018062">
    <property type="entry name" value="HTH_AraC-typ_CS"/>
</dbReference>
<dbReference type="SMART" id="SM00342">
    <property type="entry name" value="HTH_ARAC"/>
    <property type="match status" value="1"/>
</dbReference>
<keyword evidence="3" id="KW-0804">Transcription</keyword>
<dbReference type="PROSITE" id="PS01124">
    <property type="entry name" value="HTH_ARAC_FAMILY_2"/>
    <property type="match status" value="1"/>
</dbReference>
<keyword evidence="1" id="KW-0805">Transcription regulation</keyword>
<dbReference type="PANTHER" id="PTHR43280">
    <property type="entry name" value="ARAC-FAMILY TRANSCRIPTIONAL REGULATOR"/>
    <property type="match status" value="1"/>
</dbReference>
<dbReference type="Gene3D" id="1.10.10.60">
    <property type="entry name" value="Homeodomain-like"/>
    <property type="match status" value="2"/>
</dbReference>
<dbReference type="AlphaFoldDB" id="A0A376SAS8"/>
<dbReference type="GO" id="GO:0003700">
    <property type="term" value="F:DNA-binding transcription factor activity"/>
    <property type="evidence" value="ECO:0007669"/>
    <property type="project" value="InterPro"/>
</dbReference>